<accession>A0A8H5BY02</accession>
<protein>
    <submittedName>
        <fullName evidence="2">Uncharacterized protein</fullName>
    </submittedName>
</protein>
<feature type="transmembrane region" description="Helical" evidence="1">
    <location>
        <begin position="227"/>
        <end position="248"/>
    </location>
</feature>
<feature type="transmembrane region" description="Helical" evidence="1">
    <location>
        <begin position="82"/>
        <end position="109"/>
    </location>
</feature>
<keyword evidence="1" id="KW-1133">Transmembrane helix</keyword>
<dbReference type="EMBL" id="JAACJJ010000001">
    <property type="protein sequence ID" value="KAF5330608.1"/>
    <property type="molecule type" value="Genomic_DNA"/>
</dbReference>
<proteinExistence type="predicted"/>
<keyword evidence="1" id="KW-0812">Transmembrane</keyword>
<feature type="transmembrane region" description="Helical" evidence="1">
    <location>
        <begin position="19"/>
        <end position="40"/>
    </location>
</feature>
<feature type="transmembrane region" description="Helical" evidence="1">
    <location>
        <begin position="147"/>
        <end position="172"/>
    </location>
</feature>
<dbReference type="OrthoDB" id="4261061at2759"/>
<keyword evidence="3" id="KW-1185">Reference proteome</keyword>
<dbReference type="Proteomes" id="UP000567179">
    <property type="component" value="Unassembled WGS sequence"/>
</dbReference>
<dbReference type="AlphaFoldDB" id="A0A8H5BY02"/>
<organism evidence="2 3">
    <name type="scientific">Psilocybe cf. subviscida</name>
    <dbReference type="NCBI Taxonomy" id="2480587"/>
    <lineage>
        <taxon>Eukaryota</taxon>
        <taxon>Fungi</taxon>
        <taxon>Dikarya</taxon>
        <taxon>Basidiomycota</taxon>
        <taxon>Agaricomycotina</taxon>
        <taxon>Agaricomycetes</taxon>
        <taxon>Agaricomycetidae</taxon>
        <taxon>Agaricales</taxon>
        <taxon>Agaricineae</taxon>
        <taxon>Strophariaceae</taxon>
        <taxon>Psilocybe</taxon>
    </lineage>
</organism>
<sequence>MATTPPVVVMAGFSLTNRLLLYANVLTMPAAALGGLGTHIPINAGFLGYTCYQQYLFYVAAKHKQLHALCMLPQYLNTIYPFIYLAGISAGNTVLSFLLCIGTIAALIINNITTWTMYWTDLPEGYGIYRFFFFGWRTLSPKWRTLFHLWAISDTIFTLVFIGLSVYVAAVVPAASEGLKDDDDTRWLNDTSLVWGSVLCTIVFWPLVVWVELIVKENHIVSETDMIAVYLFVAQIALLVIPSLYSILRRLWD</sequence>
<name>A0A8H5BY02_9AGAR</name>
<reference evidence="2 3" key="1">
    <citation type="journal article" date="2020" name="ISME J.">
        <title>Uncovering the hidden diversity of litter-decomposition mechanisms in mushroom-forming fungi.</title>
        <authorList>
            <person name="Floudas D."/>
            <person name="Bentzer J."/>
            <person name="Ahren D."/>
            <person name="Johansson T."/>
            <person name="Persson P."/>
            <person name="Tunlid A."/>
        </authorList>
    </citation>
    <scope>NUCLEOTIDE SEQUENCE [LARGE SCALE GENOMIC DNA]</scope>
    <source>
        <strain evidence="2 3">CBS 101986</strain>
    </source>
</reference>
<comment type="caution">
    <text evidence="2">The sequence shown here is derived from an EMBL/GenBank/DDBJ whole genome shotgun (WGS) entry which is preliminary data.</text>
</comment>
<feature type="transmembrane region" description="Helical" evidence="1">
    <location>
        <begin position="192"/>
        <end position="215"/>
    </location>
</feature>
<keyword evidence="1" id="KW-0472">Membrane</keyword>
<evidence type="ECO:0000256" key="1">
    <source>
        <dbReference type="SAM" id="Phobius"/>
    </source>
</evidence>
<evidence type="ECO:0000313" key="3">
    <source>
        <dbReference type="Proteomes" id="UP000567179"/>
    </source>
</evidence>
<gene>
    <name evidence="2" type="ORF">D9619_005192</name>
</gene>
<evidence type="ECO:0000313" key="2">
    <source>
        <dbReference type="EMBL" id="KAF5330608.1"/>
    </source>
</evidence>